<evidence type="ECO:0000256" key="5">
    <source>
        <dbReference type="ARBA" id="ARBA00013189"/>
    </source>
</evidence>
<evidence type="ECO:0000256" key="7">
    <source>
        <dbReference type="ARBA" id="ARBA00023027"/>
    </source>
</evidence>
<accession>A0A0P7YE99</accession>
<proteinExistence type="inferred from homology"/>
<reference evidence="11 12" key="1">
    <citation type="submission" date="2015-09" db="EMBL/GenBank/DDBJ databases">
        <title>Identification and resolution of microdiversity through metagenomic sequencing of parallel consortia.</title>
        <authorList>
            <person name="Nelson W.C."/>
            <person name="Romine M.F."/>
            <person name="Lindemann S.R."/>
        </authorList>
    </citation>
    <scope>NUCLEOTIDE SEQUENCE [LARGE SCALE GENOMIC DNA]</scope>
    <source>
        <strain evidence="11">HL-49</strain>
    </source>
</reference>
<dbReference type="GO" id="GO:0006012">
    <property type="term" value="P:galactose metabolic process"/>
    <property type="evidence" value="ECO:0007669"/>
    <property type="project" value="UniProtKB-UniPathway"/>
</dbReference>
<dbReference type="GO" id="GO:0005829">
    <property type="term" value="C:cytosol"/>
    <property type="evidence" value="ECO:0007669"/>
    <property type="project" value="TreeGrafter"/>
</dbReference>
<evidence type="ECO:0000259" key="10">
    <source>
        <dbReference type="Pfam" id="PF16363"/>
    </source>
</evidence>
<sequence length="335" mass="37331">MKKILITGGAGYIGSHTAVELINSGFEPIIIDDFSNSQEKVLDRLEEITGKAIACYQGDCADRDLLDQVAKDHHLSGVIHFAAFKAVGESTKLPLKYYRNNLVSLIEIMEFMRDHQIQDLVFSSSCTVYGQPDVLPVTEATPRKDAESPYGNTKKVCEDMLVDFVKSKPGIRVISLRYFNPVGAHPSGKIGELPQGTPSNLVPFVTQTAAGIREKLTVFGDDYDTPDGSCVRDFIHVMDLADAHVKALAYLGEKKNDFYDVFNVGTGKGDTVLQVIKTFEEVTNVKLNYEIGPRRPGDVVKIWADTKKINEVLDWYPKYSLADSMRDSWNWQKAL</sequence>
<dbReference type="PATRIC" id="fig|1305737.6.peg.2676"/>
<comment type="cofactor">
    <cofactor evidence="2 9">
        <name>NAD(+)</name>
        <dbReference type="ChEBI" id="CHEBI:57540"/>
    </cofactor>
</comment>
<dbReference type="OrthoDB" id="9811743at2"/>
<dbReference type="GO" id="GO:0003978">
    <property type="term" value="F:UDP-glucose 4-epimerase activity"/>
    <property type="evidence" value="ECO:0007669"/>
    <property type="project" value="UniProtKB-UniRule"/>
</dbReference>
<dbReference type="STRING" id="1305737.GCA_000526355_01480"/>
<comment type="caution">
    <text evidence="11">The sequence shown here is derived from an EMBL/GenBank/DDBJ whole genome shotgun (WGS) entry which is preliminary data.</text>
</comment>
<dbReference type="Pfam" id="PF16363">
    <property type="entry name" value="GDP_Man_Dehyd"/>
    <property type="match status" value="1"/>
</dbReference>
<dbReference type="PANTHER" id="PTHR43725">
    <property type="entry name" value="UDP-GLUCOSE 4-EPIMERASE"/>
    <property type="match status" value="1"/>
</dbReference>
<dbReference type="EC" id="5.1.3.2" evidence="5 9"/>
<evidence type="ECO:0000256" key="9">
    <source>
        <dbReference type="RuleBase" id="RU366046"/>
    </source>
</evidence>
<protein>
    <recommendedName>
        <fullName evidence="6 9">UDP-glucose 4-epimerase</fullName>
        <ecNumber evidence="5 9">5.1.3.2</ecNumber>
    </recommendedName>
</protein>
<evidence type="ECO:0000256" key="1">
    <source>
        <dbReference type="ARBA" id="ARBA00000083"/>
    </source>
</evidence>
<dbReference type="InterPro" id="IPR036291">
    <property type="entry name" value="NAD(P)-bd_dom_sf"/>
</dbReference>
<keyword evidence="9" id="KW-0119">Carbohydrate metabolism</keyword>
<dbReference type="UniPathway" id="UPA00214"/>
<dbReference type="Gene3D" id="3.40.50.720">
    <property type="entry name" value="NAD(P)-binding Rossmann-like Domain"/>
    <property type="match status" value="1"/>
</dbReference>
<dbReference type="Proteomes" id="UP000050421">
    <property type="component" value="Unassembled WGS sequence"/>
</dbReference>
<comment type="similarity">
    <text evidence="4 9">Belongs to the NAD(P)-dependent epimerase/dehydratase family.</text>
</comment>
<comment type="catalytic activity">
    <reaction evidence="1 9">
        <text>UDP-alpha-D-glucose = UDP-alpha-D-galactose</text>
        <dbReference type="Rhea" id="RHEA:22168"/>
        <dbReference type="ChEBI" id="CHEBI:58885"/>
        <dbReference type="ChEBI" id="CHEBI:66914"/>
        <dbReference type="EC" id="5.1.3.2"/>
    </reaction>
</comment>
<evidence type="ECO:0000313" key="11">
    <source>
        <dbReference type="EMBL" id="KPQ19177.1"/>
    </source>
</evidence>
<comment type="pathway">
    <text evidence="3 9">Carbohydrate metabolism; galactose metabolism.</text>
</comment>
<dbReference type="CDD" id="cd05247">
    <property type="entry name" value="UDP_G4E_1_SDR_e"/>
    <property type="match status" value="1"/>
</dbReference>
<dbReference type="eggNOG" id="COG1087">
    <property type="taxonomic scope" value="Bacteria"/>
</dbReference>
<dbReference type="AlphaFoldDB" id="A0A0P7YE99"/>
<dbReference type="InterPro" id="IPR005886">
    <property type="entry name" value="UDP_G4E"/>
</dbReference>
<evidence type="ECO:0000256" key="8">
    <source>
        <dbReference type="ARBA" id="ARBA00023235"/>
    </source>
</evidence>
<keyword evidence="7 9" id="KW-0520">NAD</keyword>
<evidence type="ECO:0000313" key="12">
    <source>
        <dbReference type="Proteomes" id="UP000050421"/>
    </source>
</evidence>
<dbReference type="InterPro" id="IPR016040">
    <property type="entry name" value="NAD(P)-bd_dom"/>
</dbReference>
<dbReference type="EMBL" id="LJXT01000014">
    <property type="protein sequence ID" value="KPQ19177.1"/>
    <property type="molecule type" value="Genomic_DNA"/>
</dbReference>
<evidence type="ECO:0000256" key="2">
    <source>
        <dbReference type="ARBA" id="ARBA00001911"/>
    </source>
</evidence>
<dbReference type="PANTHER" id="PTHR43725:SF47">
    <property type="entry name" value="UDP-GLUCOSE 4-EPIMERASE"/>
    <property type="match status" value="1"/>
</dbReference>
<dbReference type="NCBIfam" id="TIGR01179">
    <property type="entry name" value="galE"/>
    <property type="match status" value="1"/>
</dbReference>
<feature type="domain" description="NAD(P)-binding" evidence="10">
    <location>
        <begin position="5"/>
        <end position="326"/>
    </location>
</feature>
<keyword evidence="8 9" id="KW-0413">Isomerase</keyword>
<gene>
    <name evidence="11" type="primary">galE</name>
    <name evidence="11" type="ORF">HLUCCX10_03590</name>
</gene>
<evidence type="ECO:0000256" key="6">
    <source>
        <dbReference type="ARBA" id="ARBA00018569"/>
    </source>
</evidence>
<name>A0A0P7YE99_9BACT</name>
<dbReference type="SUPFAM" id="SSF51735">
    <property type="entry name" value="NAD(P)-binding Rossmann-fold domains"/>
    <property type="match status" value="1"/>
</dbReference>
<dbReference type="Gene3D" id="3.90.25.10">
    <property type="entry name" value="UDP-galactose 4-epimerase, domain 1"/>
    <property type="match status" value="1"/>
</dbReference>
<comment type="subunit">
    <text evidence="9">Homodimer.</text>
</comment>
<organism evidence="11 12">
    <name type="scientific">Algoriphagus marincola HL-49</name>
    <dbReference type="NCBI Taxonomy" id="1305737"/>
    <lineage>
        <taxon>Bacteria</taxon>
        <taxon>Pseudomonadati</taxon>
        <taxon>Bacteroidota</taxon>
        <taxon>Cytophagia</taxon>
        <taxon>Cytophagales</taxon>
        <taxon>Cyclobacteriaceae</taxon>
        <taxon>Algoriphagus</taxon>
    </lineage>
</organism>
<evidence type="ECO:0000256" key="4">
    <source>
        <dbReference type="ARBA" id="ARBA00007637"/>
    </source>
</evidence>
<evidence type="ECO:0000256" key="3">
    <source>
        <dbReference type="ARBA" id="ARBA00004947"/>
    </source>
</evidence>